<sequence>MTLRMQKKFDGASELIWQSFLHVCISTIFCFLGLVSSFTFHPWMNGGSFRRPTTEEKVLITNMTNWIQNETIRFYVQSHLLFCPGQDMCFGNHFKRNYSFELLYRSCTHCNCDHTCIRTNSCCPWRFYQQSKDTTPSYIAYMNHNEQTYSKYRAVSLQCIQPHVNDHSKQTSLRSYHMITKCHSNYNNPTVIQKCEEYFKEENVSSYQPYFSAESNETFRNFECAICNGEPPDKLIPWSLKLVCSKRESLFQTNSLSKLQSIVFKGNSFCNVVYFPTVNTPAKSCVDEKRYISTCNKTGHWITFDNAIFSTCQSNFVDVYLECSAAFGRILYKNLYCAMCNVPDWRDHLMTECVSSYSIYDWTNSQNLVSFSALIDIKKYDQYRMESQSEGKGCSGNFLYEPRIVSEILLTYKYFSLAMFNYSM</sequence>
<organism evidence="1">
    <name type="scientific">Magallana gigas</name>
    <name type="common">Pacific oyster</name>
    <name type="synonym">Crassostrea gigas</name>
    <dbReference type="NCBI Taxonomy" id="29159"/>
    <lineage>
        <taxon>Eukaryota</taxon>
        <taxon>Metazoa</taxon>
        <taxon>Spiralia</taxon>
        <taxon>Lophotrochozoa</taxon>
        <taxon>Mollusca</taxon>
        <taxon>Bivalvia</taxon>
        <taxon>Autobranchia</taxon>
        <taxon>Pteriomorphia</taxon>
        <taxon>Ostreida</taxon>
        <taxon>Ostreoidea</taxon>
        <taxon>Ostreidae</taxon>
        <taxon>Magallana</taxon>
    </lineage>
</organism>
<dbReference type="AlphaFoldDB" id="K1PNG5"/>
<accession>K1PNG5</accession>
<gene>
    <name evidence="1" type="ORF">CGI_10005938</name>
</gene>
<name>K1PNG5_MAGGI</name>
<evidence type="ECO:0000313" key="1">
    <source>
        <dbReference type="EMBL" id="EKC20419.1"/>
    </source>
</evidence>
<evidence type="ECO:0008006" key="2">
    <source>
        <dbReference type="Google" id="ProtNLM"/>
    </source>
</evidence>
<reference evidence="1" key="1">
    <citation type="journal article" date="2012" name="Nature">
        <title>The oyster genome reveals stress adaptation and complexity of shell formation.</title>
        <authorList>
            <person name="Zhang G."/>
            <person name="Fang X."/>
            <person name="Guo X."/>
            <person name="Li L."/>
            <person name="Luo R."/>
            <person name="Xu F."/>
            <person name="Yang P."/>
            <person name="Zhang L."/>
            <person name="Wang X."/>
            <person name="Qi H."/>
            <person name="Xiong Z."/>
            <person name="Que H."/>
            <person name="Xie Y."/>
            <person name="Holland P.W."/>
            <person name="Paps J."/>
            <person name="Zhu Y."/>
            <person name="Wu F."/>
            <person name="Chen Y."/>
            <person name="Wang J."/>
            <person name="Peng C."/>
            <person name="Meng J."/>
            <person name="Yang L."/>
            <person name="Liu J."/>
            <person name="Wen B."/>
            <person name="Zhang N."/>
            <person name="Huang Z."/>
            <person name="Zhu Q."/>
            <person name="Feng Y."/>
            <person name="Mount A."/>
            <person name="Hedgecock D."/>
            <person name="Xu Z."/>
            <person name="Liu Y."/>
            <person name="Domazet-Loso T."/>
            <person name="Du Y."/>
            <person name="Sun X."/>
            <person name="Zhang S."/>
            <person name="Liu B."/>
            <person name="Cheng P."/>
            <person name="Jiang X."/>
            <person name="Li J."/>
            <person name="Fan D."/>
            <person name="Wang W."/>
            <person name="Fu W."/>
            <person name="Wang T."/>
            <person name="Wang B."/>
            <person name="Zhang J."/>
            <person name="Peng Z."/>
            <person name="Li Y."/>
            <person name="Li N."/>
            <person name="Wang J."/>
            <person name="Chen M."/>
            <person name="He Y."/>
            <person name="Tan F."/>
            <person name="Song X."/>
            <person name="Zheng Q."/>
            <person name="Huang R."/>
            <person name="Yang H."/>
            <person name="Du X."/>
            <person name="Chen L."/>
            <person name="Yang M."/>
            <person name="Gaffney P.M."/>
            <person name="Wang S."/>
            <person name="Luo L."/>
            <person name="She Z."/>
            <person name="Ming Y."/>
            <person name="Huang W."/>
            <person name="Zhang S."/>
            <person name="Huang B."/>
            <person name="Zhang Y."/>
            <person name="Qu T."/>
            <person name="Ni P."/>
            <person name="Miao G."/>
            <person name="Wang J."/>
            <person name="Wang Q."/>
            <person name="Steinberg C.E."/>
            <person name="Wang H."/>
            <person name="Li N."/>
            <person name="Qian L."/>
            <person name="Zhang G."/>
            <person name="Li Y."/>
            <person name="Yang H."/>
            <person name="Liu X."/>
            <person name="Wang J."/>
            <person name="Yin Y."/>
            <person name="Wang J."/>
        </authorList>
    </citation>
    <scope>NUCLEOTIDE SEQUENCE [LARGE SCALE GENOMIC DNA]</scope>
    <source>
        <strain evidence="1">05x7-T-G4-1.051#20</strain>
    </source>
</reference>
<dbReference type="HOGENOM" id="CLU_647691_0_0_1"/>
<dbReference type="EMBL" id="JH818384">
    <property type="protein sequence ID" value="EKC20419.1"/>
    <property type="molecule type" value="Genomic_DNA"/>
</dbReference>
<protein>
    <recommendedName>
        <fullName evidence="2">SMB domain-containing protein</fullName>
    </recommendedName>
</protein>
<proteinExistence type="predicted"/>
<dbReference type="InParanoid" id="K1PNG5"/>